<protein>
    <submittedName>
        <fullName evidence="2">RNase_PH domain-containing protein</fullName>
    </submittedName>
</protein>
<dbReference type="WBParaSite" id="GPLIN_000232100">
    <property type="protein sequence ID" value="GPLIN_000232100"/>
    <property type="gene ID" value="GPLIN_000232100"/>
</dbReference>
<evidence type="ECO:0000313" key="2">
    <source>
        <dbReference type="WBParaSite" id="GPLIN_000232100"/>
    </source>
</evidence>
<dbReference type="SUPFAM" id="SSF54211">
    <property type="entry name" value="Ribosomal protein S5 domain 2-like"/>
    <property type="match status" value="1"/>
</dbReference>
<proteinExistence type="predicted"/>
<dbReference type="InterPro" id="IPR027408">
    <property type="entry name" value="PNPase/RNase_PH_dom_sf"/>
</dbReference>
<keyword evidence="1" id="KW-1185">Reference proteome</keyword>
<dbReference type="AlphaFoldDB" id="A0A183BNY5"/>
<name>A0A183BNY5_GLOPA</name>
<organism evidence="1 2">
    <name type="scientific">Globodera pallida</name>
    <name type="common">Potato cyst nematode worm</name>
    <name type="synonym">Heterodera pallida</name>
    <dbReference type="NCBI Taxonomy" id="36090"/>
    <lineage>
        <taxon>Eukaryota</taxon>
        <taxon>Metazoa</taxon>
        <taxon>Ecdysozoa</taxon>
        <taxon>Nematoda</taxon>
        <taxon>Chromadorea</taxon>
        <taxon>Rhabditida</taxon>
        <taxon>Tylenchina</taxon>
        <taxon>Tylenchomorpha</taxon>
        <taxon>Tylenchoidea</taxon>
        <taxon>Heteroderidae</taxon>
        <taxon>Heteroderinae</taxon>
        <taxon>Globodera</taxon>
    </lineage>
</organism>
<evidence type="ECO:0000313" key="1">
    <source>
        <dbReference type="Proteomes" id="UP000050741"/>
    </source>
</evidence>
<reference evidence="1" key="2">
    <citation type="submission" date="2014-05" db="EMBL/GenBank/DDBJ databases">
        <title>The genome and life-stage specific transcriptomes of Globodera pallida elucidate key aspects of plant parasitism by a cyst nematode.</title>
        <authorList>
            <person name="Cotton J.A."/>
            <person name="Lilley C.J."/>
            <person name="Jones L.M."/>
            <person name="Kikuchi T."/>
            <person name="Reid A.J."/>
            <person name="Thorpe P."/>
            <person name="Tsai I.J."/>
            <person name="Beasley H."/>
            <person name="Blok V."/>
            <person name="Cock P.J.A."/>
            <person name="Van den Akker S.E."/>
            <person name="Holroyd N."/>
            <person name="Hunt M."/>
            <person name="Mantelin S."/>
            <person name="Naghra H."/>
            <person name="Pain A."/>
            <person name="Palomares-Rius J.E."/>
            <person name="Zarowiecki M."/>
            <person name="Berriman M."/>
            <person name="Jones J.T."/>
            <person name="Urwin P.E."/>
        </authorList>
    </citation>
    <scope>NUCLEOTIDE SEQUENCE [LARGE SCALE GENOMIC DNA]</scope>
    <source>
        <strain evidence="1">Lindley</strain>
    </source>
</reference>
<dbReference type="Gene3D" id="3.30.230.70">
    <property type="entry name" value="GHMP Kinase, N-terminal domain"/>
    <property type="match status" value="1"/>
</dbReference>
<sequence length="69" mass="7976">MYFTMGLYQAKFLHYAFQGPQRVDGRAWDEFRSVEVSFDQQANVSAVRLGRTRVICSIEAEIPVSKNFI</sequence>
<accession>A0A183BNY5</accession>
<dbReference type="Proteomes" id="UP000050741">
    <property type="component" value="Unassembled WGS sequence"/>
</dbReference>
<dbReference type="InterPro" id="IPR020568">
    <property type="entry name" value="Ribosomal_Su5_D2-typ_SF"/>
</dbReference>
<reference evidence="2" key="3">
    <citation type="submission" date="2016-06" db="UniProtKB">
        <authorList>
            <consortium name="WormBaseParasite"/>
        </authorList>
    </citation>
    <scope>IDENTIFICATION</scope>
</reference>
<reference evidence="1" key="1">
    <citation type="submission" date="2013-12" db="EMBL/GenBank/DDBJ databases">
        <authorList>
            <person name="Aslett M."/>
        </authorList>
    </citation>
    <scope>NUCLEOTIDE SEQUENCE [LARGE SCALE GENOMIC DNA]</scope>
    <source>
        <strain evidence="1">Lindley</strain>
    </source>
</reference>